<dbReference type="AlphaFoldDB" id="A0A8S0YMR0"/>
<keyword evidence="3 7" id="KW-0399">Innate immunity</keyword>
<dbReference type="PANTHER" id="PTHR11022:SF77">
    <property type="entry name" value="PEPTIDOGLYCAN-RECOGNITION PROTEIN LB"/>
    <property type="match status" value="1"/>
</dbReference>
<dbReference type="EMBL" id="CADEBC010000045">
    <property type="protein sequence ID" value="CAB3220407.1"/>
    <property type="molecule type" value="Genomic_DNA"/>
</dbReference>
<keyword evidence="4 9" id="KW-0732">Signal</keyword>
<keyword evidence="6" id="KW-1015">Disulfide bond</keyword>
<accession>A0A8S0YMR0</accession>
<dbReference type="PANTHER" id="PTHR11022">
    <property type="entry name" value="PEPTIDOGLYCAN RECOGNITION PROTEIN"/>
    <property type="match status" value="1"/>
</dbReference>
<sequence length="215" mass="23883">MASSQVSCVYVIVLLLNFSVSVFPGVVKEVATSDLNDFPLISRDGWHAEPSANQKLLKLPTPYVVIHHTYIPKACYSFEECANAMRSMQRYHKSSLKWGDIGYNFCIGAEGTAFEGRGWDYKGVHAGRANNHSIGICMIGDWREKLPPKKSMDTLKALIKIGVQMGKIREDYKLIGHMQAMSTECPGTALMAEISTWKNFAQGKPDFAQISSISN</sequence>
<feature type="chain" id="PRO_5035724251" description="Peptidoglycan-recognition protein" evidence="9">
    <location>
        <begin position="25"/>
        <end position="215"/>
    </location>
</feature>
<comment type="subunit">
    <text evidence="2">Monomer.</text>
</comment>
<comment type="similarity">
    <text evidence="1 7">Belongs to the N-acetylmuramoyl-L-alanine amidase 2 family.</text>
</comment>
<dbReference type="SMART" id="SM00644">
    <property type="entry name" value="Ami_2"/>
    <property type="match status" value="1"/>
</dbReference>
<gene>
    <name evidence="12" type="ORF">APLA_LOCUS275</name>
</gene>
<dbReference type="FunFam" id="3.40.80.10:FF:000001">
    <property type="entry name" value="Peptidoglycan recognition protein 1"/>
    <property type="match status" value="1"/>
</dbReference>
<dbReference type="InterPro" id="IPR015510">
    <property type="entry name" value="PGRP"/>
</dbReference>
<feature type="signal peptide" evidence="9">
    <location>
        <begin position="1"/>
        <end position="24"/>
    </location>
</feature>
<name>A0A8S0YMR0_ARCPL</name>
<dbReference type="InterPro" id="IPR017331">
    <property type="entry name" value="Peptidoglycan_recognition"/>
</dbReference>
<keyword evidence="13" id="KW-1185">Reference proteome</keyword>
<feature type="disulfide bond" evidence="8">
    <location>
        <begin position="75"/>
        <end position="81"/>
    </location>
</feature>
<dbReference type="SUPFAM" id="SSF55846">
    <property type="entry name" value="N-acetylmuramoyl-L-alanine amidase-like"/>
    <property type="match status" value="1"/>
</dbReference>
<evidence type="ECO:0000256" key="7">
    <source>
        <dbReference type="PIRNR" id="PIRNR037945"/>
    </source>
</evidence>
<reference evidence="12 13" key="1">
    <citation type="submission" date="2020-04" db="EMBL/GenBank/DDBJ databases">
        <authorList>
            <person name="Wallbank WR R."/>
            <person name="Pardo Diaz C."/>
            <person name="Kozak K."/>
            <person name="Martin S."/>
            <person name="Jiggins C."/>
            <person name="Moest M."/>
            <person name="Warren A I."/>
            <person name="Byers J.R.P. K."/>
            <person name="Montejo-Kovacevich G."/>
            <person name="Yen C E."/>
        </authorList>
    </citation>
    <scope>NUCLEOTIDE SEQUENCE [LARGE SCALE GENOMIC DNA]</scope>
</reference>
<evidence type="ECO:0000313" key="12">
    <source>
        <dbReference type="EMBL" id="CAB3220407.1"/>
    </source>
</evidence>
<dbReference type="CDD" id="cd06583">
    <property type="entry name" value="PGRP"/>
    <property type="match status" value="1"/>
</dbReference>
<evidence type="ECO:0000259" key="10">
    <source>
        <dbReference type="SMART" id="SM00644"/>
    </source>
</evidence>
<dbReference type="GO" id="GO:0008270">
    <property type="term" value="F:zinc ion binding"/>
    <property type="evidence" value="ECO:0007669"/>
    <property type="project" value="InterPro"/>
</dbReference>
<comment type="caution">
    <text evidence="12">The sequence shown here is derived from an EMBL/GenBank/DDBJ whole genome shotgun (WGS) entry which is preliminary data.</text>
</comment>
<dbReference type="InterPro" id="IPR036505">
    <property type="entry name" value="Amidase/PGRP_sf"/>
</dbReference>
<protein>
    <recommendedName>
        <fullName evidence="7">Peptidoglycan-recognition protein</fullName>
    </recommendedName>
</protein>
<dbReference type="Gene3D" id="3.40.80.10">
    <property type="entry name" value="Peptidoglycan recognition protein-like"/>
    <property type="match status" value="1"/>
</dbReference>
<dbReference type="InterPro" id="IPR006619">
    <property type="entry name" value="PGRP_domain_met/bac"/>
</dbReference>
<dbReference type="Proteomes" id="UP000494106">
    <property type="component" value="Unassembled WGS sequence"/>
</dbReference>
<dbReference type="GO" id="GO:0009253">
    <property type="term" value="P:peptidoglycan catabolic process"/>
    <property type="evidence" value="ECO:0007669"/>
    <property type="project" value="InterPro"/>
</dbReference>
<dbReference type="GO" id="GO:0045087">
    <property type="term" value="P:innate immune response"/>
    <property type="evidence" value="ECO:0007669"/>
    <property type="project" value="UniProtKB-KW"/>
</dbReference>
<evidence type="ECO:0000256" key="8">
    <source>
        <dbReference type="PIRSR" id="PIRSR037945-1"/>
    </source>
</evidence>
<evidence type="ECO:0000256" key="6">
    <source>
        <dbReference type="ARBA" id="ARBA00023157"/>
    </source>
</evidence>
<feature type="domain" description="Peptidoglycan recognition protein family" evidence="11">
    <location>
        <begin position="38"/>
        <end position="181"/>
    </location>
</feature>
<evidence type="ECO:0000256" key="3">
    <source>
        <dbReference type="ARBA" id="ARBA00022588"/>
    </source>
</evidence>
<proteinExistence type="inferred from homology"/>
<dbReference type="OrthoDB" id="10001926at2759"/>
<evidence type="ECO:0000256" key="9">
    <source>
        <dbReference type="SAM" id="SignalP"/>
    </source>
</evidence>
<dbReference type="SMART" id="SM00701">
    <property type="entry name" value="PGRP"/>
    <property type="match status" value="1"/>
</dbReference>
<keyword evidence="5 7" id="KW-0391">Immunity</keyword>
<dbReference type="Pfam" id="PF01510">
    <property type="entry name" value="Amidase_2"/>
    <property type="match status" value="1"/>
</dbReference>
<feature type="domain" description="N-acetylmuramoyl-L-alanine amidase" evidence="10">
    <location>
        <begin position="49"/>
        <end position="187"/>
    </location>
</feature>
<evidence type="ECO:0000256" key="5">
    <source>
        <dbReference type="ARBA" id="ARBA00022859"/>
    </source>
</evidence>
<evidence type="ECO:0000256" key="1">
    <source>
        <dbReference type="ARBA" id="ARBA00007553"/>
    </source>
</evidence>
<evidence type="ECO:0000256" key="2">
    <source>
        <dbReference type="ARBA" id="ARBA00011245"/>
    </source>
</evidence>
<evidence type="ECO:0000256" key="4">
    <source>
        <dbReference type="ARBA" id="ARBA00022729"/>
    </source>
</evidence>
<dbReference type="GO" id="GO:0042834">
    <property type="term" value="F:peptidoglycan binding"/>
    <property type="evidence" value="ECO:0007669"/>
    <property type="project" value="InterPro"/>
</dbReference>
<dbReference type="PIRSF" id="PIRSF037945">
    <property type="entry name" value="PGRPs"/>
    <property type="match status" value="1"/>
</dbReference>
<evidence type="ECO:0000313" key="13">
    <source>
        <dbReference type="Proteomes" id="UP000494106"/>
    </source>
</evidence>
<dbReference type="InterPro" id="IPR002502">
    <property type="entry name" value="Amidase_domain"/>
</dbReference>
<dbReference type="GO" id="GO:0008745">
    <property type="term" value="F:N-acetylmuramoyl-L-alanine amidase activity"/>
    <property type="evidence" value="ECO:0007669"/>
    <property type="project" value="InterPro"/>
</dbReference>
<evidence type="ECO:0000259" key="11">
    <source>
        <dbReference type="SMART" id="SM00701"/>
    </source>
</evidence>
<organism evidence="12 13">
    <name type="scientific">Arctia plantaginis</name>
    <name type="common">Wood tiger moth</name>
    <name type="synonym">Phalaena plantaginis</name>
    <dbReference type="NCBI Taxonomy" id="874455"/>
    <lineage>
        <taxon>Eukaryota</taxon>
        <taxon>Metazoa</taxon>
        <taxon>Ecdysozoa</taxon>
        <taxon>Arthropoda</taxon>
        <taxon>Hexapoda</taxon>
        <taxon>Insecta</taxon>
        <taxon>Pterygota</taxon>
        <taxon>Neoptera</taxon>
        <taxon>Endopterygota</taxon>
        <taxon>Lepidoptera</taxon>
        <taxon>Glossata</taxon>
        <taxon>Ditrysia</taxon>
        <taxon>Noctuoidea</taxon>
        <taxon>Erebidae</taxon>
        <taxon>Arctiinae</taxon>
        <taxon>Arctia</taxon>
    </lineage>
</organism>